<feature type="transmembrane region" description="Helical" evidence="2">
    <location>
        <begin position="24"/>
        <end position="43"/>
    </location>
</feature>
<dbReference type="InterPro" id="IPR039524">
    <property type="entry name" value="PIGO/GPI13"/>
</dbReference>
<protein>
    <submittedName>
        <fullName evidence="3">Uncharacterized protein</fullName>
    </submittedName>
</protein>
<dbReference type="AlphaFoldDB" id="A0A7S2TY69"/>
<gene>
    <name evidence="3" type="ORF">LSP00402_LOCUS15542</name>
</gene>
<evidence type="ECO:0000256" key="1">
    <source>
        <dbReference type="SAM" id="MobiDB-lite"/>
    </source>
</evidence>
<organism evidence="3">
    <name type="scientific">Lotharella oceanica</name>
    <dbReference type="NCBI Taxonomy" id="641309"/>
    <lineage>
        <taxon>Eukaryota</taxon>
        <taxon>Sar</taxon>
        <taxon>Rhizaria</taxon>
        <taxon>Cercozoa</taxon>
        <taxon>Chlorarachniophyceae</taxon>
        <taxon>Lotharella</taxon>
    </lineage>
</organism>
<feature type="transmembrane region" description="Helical" evidence="2">
    <location>
        <begin position="116"/>
        <end position="137"/>
    </location>
</feature>
<dbReference type="GO" id="GO:0005789">
    <property type="term" value="C:endoplasmic reticulum membrane"/>
    <property type="evidence" value="ECO:0007669"/>
    <property type="project" value="TreeGrafter"/>
</dbReference>
<dbReference type="GO" id="GO:0051377">
    <property type="term" value="F:mannose-ethanolamine phosphotransferase activity"/>
    <property type="evidence" value="ECO:0007669"/>
    <property type="project" value="TreeGrafter"/>
</dbReference>
<name>A0A7S2TY69_9EUKA</name>
<proteinExistence type="predicted"/>
<dbReference type="EMBL" id="HBHP01025046">
    <property type="protein sequence ID" value="CAD9771552.1"/>
    <property type="molecule type" value="Transcribed_RNA"/>
</dbReference>
<feature type="region of interest" description="Disordered" evidence="1">
    <location>
        <begin position="47"/>
        <end position="71"/>
    </location>
</feature>
<dbReference type="PANTHER" id="PTHR23071">
    <property type="entry name" value="PHOSPHATIDYLINOSITOL GLYCAN"/>
    <property type="match status" value="1"/>
</dbReference>
<dbReference type="PANTHER" id="PTHR23071:SF1">
    <property type="entry name" value="GPI ETHANOLAMINE PHOSPHATE TRANSFERASE 3"/>
    <property type="match status" value="1"/>
</dbReference>
<keyword evidence="2" id="KW-0812">Transmembrane</keyword>
<sequence>MSALQVEAPFVGFRSFEFWRSGTLLFLNTFLPTALCSLSLVLFSPSRRGGTPTPTPIPERGGTRKGRGTQDESLGGLEELVEGMNLLSACSLFCNATNVYVNRHHLMVWAVFAPKFLFEAILIMVTSVCRLLLLLLLSRG</sequence>
<keyword evidence="2" id="KW-0472">Membrane</keyword>
<accession>A0A7S2TY69</accession>
<evidence type="ECO:0000313" key="3">
    <source>
        <dbReference type="EMBL" id="CAD9771552.1"/>
    </source>
</evidence>
<evidence type="ECO:0000256" key="2">
    <source>
        <dbReference type="SAM" id="Phobius"/>
    </source>
</evidence>
<dbReference type="GO" id="GO:0006506">
    <property type="term" value="P:GPI anchor biosynthetic process"/>
    <property type="evidence" value="ECO:0007669"/>
    <property type="project" value="InterPro"/>
</dbReference>
<keyword evidence="2" id="KW-1133">Transmembrane helix</keyword>
<reference evidence="3" key="1">
    <citation type="submission" date="2021-01" db="EMBL/GenBank/DDBJ databases">
        <authorList>
            <person name="Corre E."/>
            <person name="Pelletier E."/>
            <person name="Niang G."/>
            <person name="Scheremetjew M."/>
            <person name="Finn R."/>
            <person name="Kale V."/>
            <person name="Holt S."/>
            <person name="Cochrane G."/>
            <person name="Meng A."/>
            <person name="Brown T."/>
            <person name="Cohen L."/>
        </authorList>
    </citation>
    <scope>NUCLEOTIDE SEQUENCE</scope>
    <source>
        <strain evidence="3">CCMP622</strain>
    </source>
</reference>